<dbReference type="Gene3D" id="3.90.1300.10">
    <property type="entry name" value="Amidase signature (AS) domain"/>
    <property type="match status" value="1"/>
</dbReference>
<dbReference type="PANTHER" id="PTHR11895">
    <property type="entry name" value="TRANSAMIDASE"/>
    <property type="match status" value="1"/>
</dbReference>
<dbReference type="EMBL" id="WRPM01000010">
    <property type="protein sequence ID" value="MVT25052.1"/>
    <property type="molecule type" value="Genomic_DNA"/>
</dbReference>
<organism evidence="3 4">
    <name type="scientific">Nesterenkonia alkaliphila</name>
    <dbReference type="NCBI Taxonomy" id="1463631"/>
    <lineage>
        <taxon>Bacteria</taxon>
        <taxon>Bacillati</taxon>
        <taxon>Actinomycetota</taxon>
        <taxon>Actinomycetes</taxon>
        <taxon>Micrococcales</taxon>
        <taxon>Micrococcaceae</taxon>
        <taxon>Nesterenkonia</taxon>
    </lineage>
</organism>
<accession>A0A7K1UF50</accession>
<dbReference type="InterPro" id="IPR023631">
    <property type="entry name" value="Amidase_dom"/>
</dbReference>
<dbReference type="SUPFAM" id="SSF75304">
    <property type="entry name" value="Amidase signature (AS) enzymes"/>
    <property type="match status" value="1"/>
</dbReference>
<sequence>MAGGDRSGRDPVSSTRSFLTDISRSFCAGEISATSRVQTALEKVAELNGPLGMFVATFSESALQQAADLDDRIRSGYAPGPLAGAVLGVKDIIQTREGPTKANSTTLEGGLSAQDAPAVAALRRAGAIVLGKTTTSEFAVGLPDAEMQAQLPRNPWRPQHWTGGSSAGSAGALAAGAVHCALGSDTGGSIRTPAAYCGVTGLKPTYGLVPTAGTIPLAHSLDHVGPMARSAYDTALLLDVLAPGPAESYTSSLSGDLTGLRVGFDRLQAAHTSAEAPELEQVFTSALAALEDRGAQLTPVELPYYHQLSTAAMVTLYSEALAYHRRSLSAQWQQYGTPTRLALASGVFYTGGDYRRAQEVRGLGAKLIHQLFHSVDVIVTPTAGTAAPRYEDLDSAMETRLGGSLGRVYTAYWNALGNPAVSVPMGFSSDRLPLGLQIIGRHFDERGVLRAADAFQQETDWHLHQPNGH</sequence>
<evidence type="ECO:0000256" key="1">
    <source>
        <dbReference type="ARBA" id="ARBA00009199"/>
    </source>
</evidence>
<name>A0A7K1UF50_9MICC</name>
<protein>
    <submittedName>
        <fullName evidence="3">Amidase</fullName>
    </submittedName>
</protein>
<dbReference type="InterPro" id="IPR036928">
    <property type="entry name" value="AS_sf"/>
</dbReference>
<dbReference type="InterPro" id="IPR000120">
    <property type="entry name" value="Amidase"/>
</dbReference>
<reference evidence="3 4" key="1">
    <citation type="submission" date="2019-12" db="EMBL/GenBank/DDBJ databases">
        <title>Nesterenkonia muleiensis sp. nov., a novel actinobacterium isolated from sap of Populus euphratica.</title>
        <authorList>
            <person name="Wang R."/>
        </authorList>
    </citation>
    <scope>NUCLEOTIDE SEQUENCE [LARGE SCALE GENOMIC DNA]</scope>
    <source>
        <strain evidence="3 4">F10</strain>
    </source>
</reference>
<keyword evidence="4" id="KW-1185">Reference proteome</keyword>
<comment type="caution">
    <text evidence="3">The sequence shown here is derived from an EMBL/GenBank/DDBJ whole genome shotgun (WGS) entry which is preliminary data.</text>
</comment>
<feature type="domain" description="Amidase" evidence="2">
    <location>
        <begin position="37"/>
        <end position="449"/>
    </location>
</feature>
<evidence type="ECO:0000313" key="4">
    <source>
        <dbReference type="Proteomes" id="UP000460157"/>
    </source>
</evidence>
<gene>
    <name evidence="3" type="ORF">GNZ21_01500</name>
</gene>
<dbReference type="GO" id="GO:0003824">
    <property type="term" value="F:catalytic activity"/>
    <property type="evidence" value="ECO:0007669"/>
    <property type="project" value="InterPro"/>
</dbReference>
<comment type="similarity">
    <text evidence="1">Belongs to the amidase family.</text>
</comment>
<evidence type="ECO:0000313" key="3">
    <source>
        <dbReference type="EMBL" id="MVT25052.1"/>
    </source>
</evidence>
<dbReference type="Proteomes" id="UP000460157">
    <property type="component" value="Unassembled WGS sequence"/>
</dbReference>
<dbReference type="AlphaFoldDB" id="A0A7K1UF50"/>
<proteinExistence type="inferred from homology"/>
<dbReference type="Pfam" id="PF01425">
    <property type="entry name" value="Amidase"/>
    <property type="match status" value="1"/>
</dbReference>
<evidence type="ECO:0000259" key="2">
    <source>
        <dbReference type="Pfam" id="PF01425"/>
    </source>
</evidence>
<dbReference type="PANTHER" id="PTHR11895:SF7">
    <property type="entry name" value="GLUTAMYL-TRNA(GLN) AMIDOTRANSFERASE SUBUNIT A, MITOCHONDRIAL"/>
    <property type="match status" value="1"/>
</dbReference>